<dbReference type="InterPro" id="IPR036250">
    <property type="entry name" value="AcylCo_DH-like_C"/>
</dbReference>
<dbReference type="InterPro" id="IPR006091">
    <property type="entry name" value="Acyl-CoA_Oxase/DH_mid-dom"/>
</dbReference>
<dbReference type="Gene3D" id="1.20.140.10">
    <property type="entry name" value="Butyryl-CoA Dehydrogenase, subunit A, domain 3"/>
    <property type="match status" value="1"/>
</dbReference>
<keyword evidence="12" id="KW-1185">Reference proteome</keyword>
<dbReference type="PANTHER" id="PTHR43884:SF12">
    <property type="entry name" value="ISOVALERYL-COA DEHYDROGENASE, MITOCHONDRIAL-RELATED"/>
    <property type="match status" value="1"/>
</dbReference>
<dbReference type="FunFam" id="2.40.110.10:FF:000009">
    <property type="entry name" value="Acyl-CoA dehydrogenase"/>
    <property type="match status" value="1"/>
</dbReference>
<comment type="catalytic activity">
    <reaction evidence="6">
        <text>a 2,3-saturated acyl-CoA + A = a 2,3-dehydroacyl-CoA + AH2</text>
        <dbReference type="Rhea" id="RHEA:48608"/>
        <dbReference type="ChEBI" id="CHEBI:13193"/>
        <dbReference type="ChEBI" id="CHEBI:17499"/>
        <dbReference type="ChEBI" id="CHEBI:60015"/>
        <dbReference type="ChEBI" id="CHEBI:65111"/>
    </reaction>
</comment>
<comment type="caution">
    <text evidence="11">The sequence shown here is derived from an EMBL/GenBank/DDBJ whole genome shotgun (WGS) entry which is preliminary data.</text>
</comment>
<dbReference type="OrthoDB" id="9802447at2"/>
<sequence>MNFDLTQEHQMIKKAVKEFADKVVAPGAIERDRTKQFPTEIFKQLSDMGMMGLPFDEKYGGAGADTTSFAIVTEELSRACASTGITYSAHISLGGAPLNLFGTEEQKEKYLTPICTGESFGAFGLTEPNAGSDAGGTETRAVEDGDDWVINGSKVYITNASHAKHLAITAITGMNDGKKEISAIIVPTDAEGFTIIDNYDKMGLNASNTTELVLENVRVPKENLLGKRGEGFRQFLVTLDGGRIGIAAMAVGIAQAAFNKALNYSKERKQFGKTLSEFQITQFKLADMAMKIELARNMVYKAAWLKDQGRPFTKEASMAKLYASEMAMEVADEAIQIHGGYGYMKEYEVERYMRDAKLLEIGEGTSEVQRMVIARQIGC</sequence>
<dbReference type="Pfam" id="PF00441">
    <property type="entry name" value="Acyl-CoA_dh_1"/>
    <property type="match status" value="1"/>
</dbReference>
<dbReference type="Gene3D" id="1.10.540.10">
    <property type="entry name" value="Acyl-CoA dehydrogenase/oxidase, N-terminal domain"/>
    <property type="match status" value="1"/>
</dbReference>
<keyword evidence="3 7" id="KW-0285">Flavoprotein</keyword>
<keyword evidence="4 7" id="KW-0274">FAD</keyword>
<gene>
    <name evidence="11" type="ORF">HNQ44_002262</name>
</gene>
<evidence type="ECO:0000313" key="11">
    <source>
        <dbReference type="EMBL" id="MBB5180833.1"/>
    </source>
</evidence>
<reference evidence="11 12" key="1">
    <citation type="submission" date="2020-08" db="EMBL/GenBank/DDBJ databases">
        <title>Genomic Encyclopedia of Type Strains, Phase IV (KMG-IV): sequencing the most valuable type-strain genomes for metagenomic binning, comparative biology and taxonomic classification.</title>
        <authorList>
            <person name="Goeker M."/>
        </authorList>
    </citation>
    <scope>NUCLEOTIDE SEQUENCE [LARGE SCALE GENOMIC DNA]</scope>
    <source>
        <strain evidence="11 12">DSM 15895</strain>
    </source>
</reference>
<evidence type="ECO:0000259" key="8">
    <source>
        <dbReference type="Pfam" id="PF00441"/>
    </source>
</evidence>
<dbReference type="InterPro" id="IPR013786">
    <property type="entry name" value="AcylCoA_DH/ox_N"/>
</dbReference>
<dbReference type="PIRSF" id="PIRSF016578">
    <property type="entry name" value="HsaA"/>
    <property type="match status" value="1"/>
</dbReference>
<evidence type="ECO:0000256" key="3">
    <source>
        <dbReference type="ARBA" id="ARBA00022630"/>
    </source>
</evidence>
<organism evidence="11 12">
    <name type="scientific">Planococcus koreensis</name>
    <dbReference type="NCBI Taxonomy" id="112331"/>
    <lineage>
        <taxon>Bacteria</taxon>
        <taxon>Bacillati</taxon>
        <taxon>Bacillota</taxon>
        <taxon>Bacilli</taxon>
        <taxon>Bacillales</taxon>
        <taxon>Caryophanaceae</taxon>
        <taxon>Planococcus</taxon>
    </lineage>
</organism>
<evidence type="ECO:0000313" key="12">
    <source>
        <dbReference type="Proteomes" id="UP000525923"/>
    </source>
</evidence>
<evidence type="ECO:0000259" key="9">
    <source>
        <dbReference type="Pfam" id="PF02770"/>
    </source>
</evidence>
<evidence type="ECO:0000256" key="2">
    <source>
        <dbReference type="ARBA" id="ARBA00009347"/>
    </source>
</evidence>
<name>A0A7W8FT96_9BACL</name>
<comment type="cofactor">
    <cofactor evidence="1 7">
        <name>FAD</name>
        <dbReference type="ChEBI" id="CHEBI:57692"/>
    </cofactor>
</comment>
<dbReference type="GO" id="GO:0003995">
    <property type="term" value="F:acyl-CoA dehydrogenase activity"/>
    <property type="evidence" value="ECO:0007669"/>
    <property type="project" value="InterPro"/>
</dbReference>
<dbReference type="Pfam" id="PF02770">
    <property type="entry name" value="Acyl-CoA_dh_M"/>
    <property type="match status" value="1"/>
</dbReference>
<proteinExistence type="inferred from homology"/>
<evidence type="ECO:0000256" key="6">
    <source>
        <dbReference type="ARBA" id="ARBA00052546"/>
    </source>
</evidence>
<dbReference type="Pfam" id="PF02771">
    <property type="entry name" value="Acyl-CoA_dh_N"/>
    <property type="match status" value="1"/>
</dbReference>
<dbReference type="AlphaFoldDB" id="A0A7W8FT96"/>
<feature type="domain" description="Acyl-CoA dehydrogenase/oxidase N-terminal" evidence="10">
    <location>
        <begin position="6"/>
        <end position="118"/>
    </location>
</feature>
<evidence type="ECO:0000256" key="5">
    <source>
        <dbReference type="ARBA" id="ARBA00023002"/>
    </source>
</evidence>
<dbReference type="RefSeq" id="WP_135500759.1">
    <property type="nucleotide sequence ID" value="NZ_JACHHE010000005.1"/>
</dbReference>
<dbReference type="GO" id="GO:0050660">
    <property type="term" value="F:flavin adenine dinucleotide binding"/>
    <property type="evidence" value="ECO:0007669"/>
    <property type="project" value="InterPro"/>
</dbReference>
<dbReference type="InterPro" id="IPR037069">
    <property type="entry name" value="AcylCoA_DH/ox_N_sf"/>
</dbReference>
<dbReference type="FunFam" id="1.10.540.10:FF:000002">
    <property type="entry name" value="Acyl-CoA dehydrogenase FadE19"/>
    <property type="match status" value="1"/>
</dbReference>
<evidence type="ECO:0000256" key="7">
    <source>
        <dbReference type="RuleBase" id="RU362125"/>
    </source>
</evidence>
<accession>A0A7W8FT96</accession>
<dbReference type="FunFam" id="1.20.140.10:FF:000004">
    <property type="entry name" value="Acyl-CoA dehydrogenase FadE25"/>
    <property type="match status" value="1"/>
</dbReference>
<dbReference type="PROSITE" id="PS00073">
    <property type="entry name" value="ACYL_COA_DH_2"/>
    <property type="match status" value="1"/>
</dbReference>
<feature type="domain" description="Acyl-CoA dehydrogenase/oxidase C-terminal" evidence="8">
    <location>
        <begin position="229"/>
        <end position="377"/>
    </location>
</feature>
<evidence type="ECO:0000259" key="10">
    <source>
        <dbReference type="Pfam" id="PF02771"/>
    </source>
</evidence>
<keyword evidence="5 7" id="KW-0560">Oxidoreductase</keyword>
<dbReference type="PANTHER" id="PTHR43884">
    <property type="entry name" value="ACYL-COA DEHYDROGENASE"/>
    <property type="match status" value="1"/>
</dbReference>
<dbReference type="InterPro" id="IPR009075">
    <property type="entry name" value="AcylCo_DH/oxidase_C"/>
</dbReference>
<feature type="domain" description="Acyl-CoA oxidase/dehydrogenase middle" evidence="9">
    <location>
        <begin position="122"/>
        <end position="217"/>
    </location>
</feature>
<dbReference type="SUPFAM" id="SSF56645">
    <property type="entry name" value="Acyl-CoA dehydrogenase NM domain-like"/>
    <property type="match status" value="1"/>
</dbReference>
<dbReference type="InterPro" id="IPR046373">
    <property type="entry name" value="Acyl-CoA_Oxase/DH_mid-dom_sf"/>
</dbReference>
<dbReference type="SUPFAM" id="SSF47203">
    <property type="entry name" value="Acyl-CoA dehydrogenase C-terminal domain-like"/>
    <property type="match status" value="1"/>
</dbReference>
<evidence type="ECO:0000256" key="1">
    <source>
        <dbReference type="ARBA" id="ARBA00001974"/>
    </source>
</evidence>
<protein>
    <submittedName>
        <fullName evidence="11">Alkylation response protein AidB-like acyl-CoA dehydrogenase</fullName>
    </submittedName>
</protein>
<comment type="similarity">
    <text evidence="2 7">Belongs to the acyl-CoA dehydrogenase family.</text>
</comment>
<dbReference type="EMBL" id="JACHHE010000005">
    <property type="protein sequence ID" value="MBB5180833.1"/>
    <property type="molecule type" value="Genomic_DNA"/>
</dbReference>
<dbReference type="Gene3D" id="2.40.110.10">
    <property type="entry name" value="Butyryl-CoA Dehydrogenase, subunit A, domain 2"/>
    <property type="match status" value="1"/>
</dbReference>
<dbReference type="CDD" id="cd01158">
    <property type="entry name" value="SCAD_SBCAD"/>
    <property type="match status" value="1"/>
</dbReference>
<evidence type="ECO:0000256" key="4">
    <source>
        <dbReference type="ARBA" id="ARBA00022827"/>
    </source>
</evidence>
<dbReference type="Proteomes" id="UP000525923">
    <property type="component" value="Unassembled WGS sequence"/>
</dbReference>
<dbReference type="InterPro" id="IPR009100">
    <property type="entry name" value="AcylCoA_DH/oxidase_NM_dom_sf"/>
</dbReference>
<dbReference type="InterPro" id="IPR006089">
    <property type="entry name" value="Acyl-CoA_DH_CS"/>
</dbReference>
<dbReference type="PROSITE" id="PS00072">
    <property type="entry name" value="ACYL_COA_DH_1"/>
    <property type="match status" value="1"/>
</dbReference>